<evidence type="ECO:0000256" key="1">
    <source>
        <dbReference type="ARBA" id="ARBA00001342"/>
    </source>
</evidence>
<dbReference type="InterPro" id="IPR010203">
    <property type="entry name" value="RraA"/>
</dbReference>
<feature type="binding site" evidence="9">
    <location>
        <begin position="78"/>
        <end position="81"/>
    </location>
    <ligand>
        <name>substrate</name>
    </ligand>
</feature>
<dbReference type="PANTHER" id="PTHR33254">
    <property type="entry name" value="4-HYDROXY-4-METHYL-2-OXOGLUTARATE ALDOLASE 3-RELATED"/>
    <property type="match status" value="1"/>
</dbReference>
<dbReference type="CDD" id="cd16841">
    <property type="entry name" value="RraA_family"/>
    <property type="match status" value="1"/>
</dbReference>
<dbReference type="SUPFAM" id="SSF89562">
    <property type="entry name" value="RraA-like"/>
    <property type="match status" value="1"/>
</dbReference>
<evidence type="ECO:0000256" key="3">
    <source>
        <dbReference type="ARBA" id="ARBA00008621"/>
    </source>
</evidence>
<comment type="similarity">
    <text evidence="3 10">Belongs to the class II aldolase/RraA-like family.</text>
</comment>
<dbReference type="InterPro" id="IPR036704">
    <property type="entry name" value="RraA/RraA-like_sf"/>
</dbReference>
<reference evidence="11 12" key="1">
    <citation type="journal article" date="2016" name="Antonie Van Leeuwenhoek">
        <title>Denitratimonas tolerans gen. nov., sp. nov., a denitrifying bacterium isolated from a bioreactor for tannery wastewater treatment.</title>
        <authorList>
            <person name="Han S.I."/>
            <person name="Kim J.O."/>
            <person name="Lee Y.R."/>
            <person name="Ekpeghere K.I."/>
            <person name="Koh S.C."/>
            <person name="Whang K.S."/>
        </authorList>
    </citation>
    <scope>NUCLEOTIDE SEQUENCE [LARGE SCALE GENOMIC DNA]</scope>
    <source>
        <strain evidence="11 12">KACC 17565</strain>
    </source>
</reference>
<dbReference type="NCBIfam" id="NF006875">
    <property type="entry name" value="PRK09372.1"/>
    <property type="match status" value="1"/>
</dbReference>
<sequence length="163" mass="17056">MTDTTFATADLCDAHEDSVRVLALPWLDLGGRIAFHGQVSTIKACEDNSRVREAVAEPGKGRVLVVDGGGSMARAMLGDLLAAKAVENGWKGIVIVGAIRDSAAIATMDLGVKALGRCPRKTDKHGEGLRDVSLEIAGVRVEPGFWLYADADGVIVSGRALTG</sequence>
<dbReference type="EC" id="4.1.3.17" evidence="10"/>
<evidence type="ECO:0000256" key="6">
    <source>
        <dbReference type="ARBA" id="ARBA00023239"/>
    </source>
</evidence>
<dbReference type="EC" id="4.1.1.112" evidence="10"/>
<comment type="catalytic activity">
    <reaction evidence="1 10">
        <text>4-hydroxy-4-methyl-2-oxoglutarate = 2 pyruvate</text>
        <dbReference type="Rhea" id="RHEA:22748"/>
        <dbReference type="ChEBI" id="CHEBI:15361"/>
        <dbReference type="ChEBI" id="CHEBI:58276"/>
        <dbReference type="EC" id="4.1.3.17"/>
    </reaction>
</comment>
<evidence type="ECO:0000256" key="4">
    <source>
        <dbReference type="ARBA" id="ARBA00011233"/>
    </source>
</evidence>
<dbReference type="GO" id="GO:0008948">
    <property type="term" value="F:oxaloacetate decarboxylase activity"/>
    <property type="evidence" value="ECO:0007669"/>
    <property type="project" value="UniProtKB-EC"/>
</dbReference>
<dbReference type="AlphaFoldDB" id="A0AAW9RAY4"/>
<dbReference type="RefSeq" id="WP_337336234.1">
    <property type="nucleotide sequence ID" value="NZ_JBBDHC010000022.1"/>
</dbReference>
<dbReference type="NCBIfam" id="TIGR01935">
    <property type="entry name" value="NOT-MenG"/>
    <property type="match status" value="1"/>
</dbReference>
<comment type="cofactor">
    <cofactor evidence="9">
        <name>Mg(2+)</name>
        <dbReference type="ChEBI" id="CHEBI:18420"/>
    </cofactor>
</comment>
<dbReference type="Gene3D" id="3.50.30.40">
    <property type="entry name" value="Ribonuclease E inhibitor RraA/RraA-like"/>
    <property type="match status" value="1"/>
</dbReference>
<name>A0AAW9RAY4_9GAMM</name>
<accession>A0AAW9RAY4</accession>
<evidence type="ECO:0000256" key="7">
    <source>
        <dbReference type="ARBA" id="ARBA00025046"/>
    </source>
</evidence>
<evidence type="ECO:0000256" key="2">
    <source>
        <dbReference type="ARBA" id="ARBA00001968"/>
    </source>
</evidence>
<evidence type="ECO:0000313" key="11">
    <source>
        <dbReference type="EMBL" id="MEJ1250533.1"/>
    </source>
</evidence>
<feature type="binding site" evidence="9">
    <location>
        <position position="100"/>
    </location>
    <ligand>
        <name>substrate</name>
    </ligand>
</feature>
<dbReference type="InterPro" id="IPR005493">
    <property type="entry name" value="RraA/RraA-like"/>
</dbReference>
<evidence type="ECO:0000256" key="10">
    <source>
        <dbReference type="RuleBase" id="RU004338"/>
    </source>
</evidence>
<dbReference type="NCBIfam" id="NF009134">
    <property type="entry name" value="PRK12487.1"/>
    <property type="match status" value="1"/>
</dbReference>
<comment type="catalytic activity">
    <reaction evidence="8 10">
        <text>oxaloacetate + H(+) = pyruvate + CO2</text>
        <dbReference type="Rhea" id="RHEA:15641"/>
        <dbReference type="ChEBI" id="CHEBI:15361"/>
        <dbReference type="ChEBI" id="CHEBI:15378"/>
        <dbReference type="ChEBI" id="CHEBI:16452"/>
        <dbReference type="ChEBI" id="CHEBI:16526"/>
        <dbReference type="EC" id="4.1.1.112"/>
    </reaction>
</comment>
<dbReference type="Proteomes" id="UP001364472">
    <property type="component" value="Unassembled WGS sequence"/>
</dbReference>
<feature type="binding site" evidence="9">
    <location>
        <position position="101"/>
    </location>
    <ligand>
        <name>Mg(2+)</name>
        <dbReference type="ChEBI" id="CHEBI:18420"/>
    </ligand>
</feature>
<dbReference type="GO" id="GO:0051252">
    <property type="term" value="P:regulation of RNA metabolic process"/>
    <property type="evidence" value="ECO:0007669"/>
    <property type="project" value="InterPro"/>
</dbReference>
<keyword evidence="12" id="KW-1185">Reference proteome</keyword>
<protein>
    <recommendedName>
        <fullName evidence="10">4-hydroxy-4-methyl-2-oxoglutarate aldolase</fullName>
        <shortName evidence="10">HMG aldolase</shortName>
        <ecNumber evidence="10">4.1.1.112</ecNumber>
        <ecNumber evidence="10">4.1.3.17</ecNumber>
    </recommendedName>
    <alternativeName>
        <fullName evidence="10">Oxaloacetate decarboxylase</fullName>
    </alternativeName>
</protein>
<keyword evidence="9" id="KW-0460">Magnesium</keyword>
<comment type="caution">
    <text evidence="11">The sequence shown here is derived from an EMBL/GenBank/DDBJ whole genome shotgun (WGS) entry which is preliminary data.</text>
</comment>
<comment type="function">
    <text evidence="7 10">Catalyzes the aldol cleavage of 4-hydroxy-4-methyl-2-oxoglutarate (HMG) into 2 molecules of pyruvate. Also contains a secondary oxaloacetate (OAA) decarboxylase activity due to the common pyruvate enolate transition state formed following C-C bond cleavage in the retro-aldol and decarboxylation reactions.</text>
</comment>
<dbReference type="GO" id="GO:0047443">
    <property type="term" value="F:4-hydroxy-4-methyl-2-oxoglutarate aldolase activity"/>
    <property type="evidence" value="ECO:0007669"/>
    <property type="project" value="UniProtKB-EC"/>
</dbReference>
<dbReference type="GO" id="GO:0046872">
    <property type="term" value="F:metal ion binding"/>
    <property type="evidence" value="ECO:0007669"/>
    <property type="project" value="UniProtKB-KW"/>
</dbReference>
<keyword evidence="6 10" id="KW-0456">Lyase</keyword>
<keyword evidence="5 9" id="KW-0479">Metal-binding</keyword>
<gene>
    <name evidence="11" type="primary">rraA</name>
    <name evidence="11" type="ORF">WB794_12710</name>
</gene>
<dbReference type="GO" id="GO:0008428">
    <property type="term" value="F:ribonuclease inhibitor activity"/>
    <property type="evidence" value="ECO:0007669"/>
    <property type="project" value="InterPro"/>
</dbReference>
<comment type="cofactor">
    <cofactor evidence="2 10">
        <name>a divalent metal cation</name>
        <dbReference type="ChEBI" id="CHEBI:60240"/>
    </cofactor>
</comment>
<evidence type="ECO:0000256" key="5">
    <source>
        <dbReference type="ARBA" id="ARBA00022723"/>
    </source>
</evidence>
<comment type="subunit">
    <text evidence="4 10">Homotrimer.</text>
</comment>
<dbReference type="EMBL" id="JBBDHC010000022">
    <property type="protein sequence ID" value="MEJ1250533.1"/>
    <property type="molecule type" value="Genomic_DNA"/>
</dbReference>
<evidence type="ECO:0000256" key="8">
    <source>
        <dbReference type="ARBA" id="ARBA00047973"/>
    </source>
</evidence>
<organism evidence="11 12">
    <name type="scientific">Denitratimonas tolerans</name>
    <dbReference type="NCBI Taxonomy" id="1338420"/>
    <lineage>
        <taxon>Bacteria</taxon>
        <taxon>Pseudomonadati</taxon>
        <taxon>Pseudomonadota</taxon>
        <taxon>Gammaproteobacteria</taxon>
        <taxon>Lysobacterales</taxon>
        <taxon>Lysobacteraceae</taxon>
        <taxon>Denitratimonas</taxon>
    </lineage>
</organism>
<proteinExistence type="inferred from homology"/>
<dbReference type="PANTHER" id="PTHR33254:SF4">
    <property type="entry name" value="4-HYDROXY-4-METHYL-2-OXOGLUTARATE ALDOLASE 3-RELATED"/>
    <property type="match status" value="1"/>
</dbReference>
<evidence type="ECO:0000256" key="9">
    <source>
        <dbReference type="PIRSR" id="PIRSR605493-1"/>
    </source>
</evidence>
<evidence type="ECO:0000313" key="12">
    <source>
        <dbReference type="Proteomes" id="UP001364472"/>
    </source>
</evidence>
<dbReference type="Pfam" id="PF03737">
    <property type="entry name" value="RraA-like"/>
    <property type="match status" value="1"/>
</dbReference>